<dbReference type="PANTHER" id="PTHR10546">
    <property type="entry name" value="SODIUM CHANNEL SUBUNIT BETA-1 AND 3"/>
    <property type="match status" value="1"/>
</dbReference>
<evidence type="ECO:0000256" key="22">
    <source>
        <dbReference type="SAM" id="SignalP"/>
    </source>
</evidence>
<evidence type="ECO:0000256" key="17">
    <source>
        <dbReference type="ARBA" id="ARBA00024210"/>
    </source>
</evidence>
<keyword evidence="7 22" id="KW-0732">Signal</keyword>
<evidence type="ECO:0000256" key="16">
    <source>
        <dbReference type="ARBA" id="ARBA00023319"/>
    </source>
</evidence>
<comment type="subcellular location">
    <subcellularLocation>
        <location evidence="1">Cell membrane</location>
        <topology evidence="1">Single-pass type I membrane protein</topology>
    </subcellularLocation>
    <subcellularLocation>
        <location evidence="3">Cell projection</location>
        <location evidence="3">Axon</location>
    </subcellularLocation>
    <subcellularLocation>
        <location evidence="2">Perikaryon</location>
    </subcellularLocation>
</comment>
<evidence type="ECO:0000256" key="6">
    <source>
        <dbReference type="ARBA" id="ARBA00022692"/>
    </source>
</evidence>
<organism evidence="24">
    <name type="scientific">Capra hircus</name>
    <name type="common">Goat</name>
    <dbReference type="NCBI Taxonomy" id="9925"/>
    <lineage>
        <taxon>Eukaryota</taxon>
        <taxon>Metazoa</taxon>
        <taxon>Chordata</taxon>
        <taxon>Craniata</taxon>
        <taxon>Vertebrata</taxon>
        <taxon>Euteleostomi</taxon>
        <taxon>Mammalia</taxon>
        <taxon>Eutheria</taxon>
        <taxon>Laurasiatheria</taxon>
        <taxon>Artiodactyla</taxon>
        <taxon>Ruminantia</taxon>
        <taxon>Pecora</taxon>
        <taxon>Bovidae</taxon>
        <taxon>Caprinae</taxon>
        <taxon>Capra</taxon>
    </lineage>
</organism>
<evidence type="ECO:0000256" key="1">
    <source>
        <dbReference type="ARBA" id="ARBA00004251"/>
    </source>
</evidence>
<evidence type="ECO:0000256" key="13">
    <source>
        <dbReference type="ARBA" id="ARBA00023180"/>
    </source>
</evidence>
<dbReference type="GO" id="GO:0044325">
    <property type="term" value="F:transmembrane transporter binding"/>
    <property type="evidence" value="ECO:0007669"/>
    <property type="project" value="TreeGrafter"/>
</dbReference>
<evidence type="ECO:0000256" key="11">
    <source>
        <dbReference type="ARBA" id="ARBA00023136"/>
    </source>
</evidence>
<feature type="domain" description="Immunoglobulin V-set" evidence="23">
    <location>
        <begin position="24"/>
        <end position="133"/>
    </location>
</feature>
<keyword evidence="15" id="KW-0966">Cell projection</keyword>
<dbReference type="AlphaFoldDB" id="A0A8C2PJS5"/>
<evidence type="ECO:0000256" key="19">
    <source>
        <dbReference type="ARBA" id="ARBA00047180"/>
    </source>
</evidence>
<keyword evidence="13" id="KW-0325">Glycoprotein</keyword>
<dbReference type="Ensembl" id="ENSCHIT00010024897.1">
    <property type="protein sequence ID" value="ENSCHIP00010017780.1"/>
    <property type="gene ID" value="ENSCHIG00010012990.1"/>
</dbReference>
<protein>
    <recommendedName>
        <fullName evidence="19">Sodium channel regulatory subunit beta-1</fullName>
    </recommendedName>
</protein>
<dbReference type="SUPFAM" id="SSF48726">
    <property type="entry name" value="Immunoglobulin"/>
    <property type="match status" value="1"/>
</dbReference>
<dbReference type="PANTHER" id="PTHR10546:SF2">
    <property type="entry name" value="SODIUM CHANNEL SUBUNIT BETA-1"/>
    <property type="match status" value="1"/>
</dbReference>
<comment type="similarity">
    <text evidence="17">Belongs to the sodium channel auxiliary subunit SCN1B (TC 8.A.17) family.</text>
</comment>
<evidence type="ECO:0000256" key="14">
    <source>
        <dbReference type="ARBA" id="ARBA00023201"/>
    </source>
</evidence>
<dbReference type="FunFam" id="2.60.40.10:FF:000581">
    <property type="entry name" value="sodium channel subunit beta-1"/>
    <property type="match status" value="1"/>
</dbReference>
<dbReference type="GO" id="GO:0002028">
    <property type="term" value="P:regulation of sodium ion transport"/>
    <property type="evidence" value="ECO:0007669"/>
    <property type="project" value="UniProtKB-ARBA"/>
</dbReference>
<evidence type="ECO:0000259" key="23">
    <source>
        <dbReference type="Pfam" id="PF07686"/>
    </source>
</evidence>
<evidence type="ECO:0000256" key="5">
    <source>
        <dbReference type="ARBA" id="ARBA00022475"/>
    </source>
</evidence>
<evidence type="ECO:0000256" key="3">
    <source>
        <dbReference type="ARBA" id="ARBA00004489"/>
    </source>
</evidence>
<evidence type="ECO:0000256" key="2">
    <source>
        <dbReference type="ARBA" id="ARBA00004484"/>
    </source>
</evidence>
<accession>A0A8C2PJS5</accession>
<evidence type="ECO:0000256" key="9">
    <source>
        <dbReference type="ARBA" id="ARBA00023053"/>
    </source>
</evidence>
<dbReference type="GO" id="GO:0043204">
    <property type="term" value="C:perikaryon"/>
    <property type="evidence" value="ECO:0007669"/>
    <property type="project" value="UniProtKB-SubCell"/>
</dbReference>
<proteinExistence type="inferred from homology"/>
<evidence type="ECO:0000256" key="8">
    <source>
        <dbReference type="ARBA" id="ARBA00022989"/>
    </source>
</evidence>
<dbReference type="GO" id="GO:0086091">
    <property type="term" value="P:regulation of heart rate by cardiac conduction"/>
    <property type="evidence" value="ECO:0007669"/>
    <property type="project" value="TreeGrafter"/>
</dbReference>
<evidence type="ECO:0000256" key="7">
    <source>
        <dbReference type="ARBA" id="ARBA00022729"/>
    </source>
</evidence>
<evidence type="ECO:0000313" key="24">
    <source>
        <dbReference type="Ensembl" id="ENSCHIP00010017780.1"/>
    </source>
</evidence>
<dbReference type="GO" id="GO:0006814">
    <property type="term" value="P:sodium ion transport"/>
    <property type="evidence" value="ECO:0007669"/>
    <property type="project" value="UniProtKB-KW"/>
</dbReference>
<dbReference type="Gene3D" id="2.60.40.10">
    <property type="entry name" value="Immunoglobulins"/>
    <property type="match status" value="1"/>
</dbReference>
<evidence type="ECO:0000256" key="20">
    <source>
        <dbReference type="SAM" id="MobiDB-lite"/>
    </source>
</evidence>
<dbReference type="InterPro" id="IPR013106">
    <property type="entry name" value="Ig_V-set"/>
</dbReference>
<feature type="chain" id="PRO_5034343797" description="Sodium channel regulatory subunit beta-1" evidence="22">
    <location>
        <begin position="20"/>
        <end position="363"/>
    </location>
</feature>
<reference evidence="24" key="2">
    <citation type="submission" date="2025-08" db="UniProtKB">
        <authorList>
            <consortium name="Ensembl"/>
        </authorList>
    </citation>
    <scope>IDENTIFICATION</scope>
</reference>
<evidence type="ECO:0000256" key="10">
    <source>
        <dbReference type="ARBA" id="ARBA00023065"/>
    </source>
</evidence>
<feature type="transmembrane region" description="Helical" evidence="21">
    <location>
        <begin position="161"/>
        <end position="182"/>
    </location>
</feature>
<evidence type="ECO:0000256" key="18">
    <source>
        <dbReference type="ARBA" id="ARBA00045714"/>
    </source>
</evidence>
<dbReference type="Pfam" id="PF07686">
    <property type="entry name" value="V-set"/>
    <property type="match status" value="1"/>
</dbReference>
<evidence type="ECO:0000256" key="4">
    <source>
        <dbReference type="ARBA" id="ARBA00022448"/>
    </source>
</evidence>
<feature type="signal peptide" evidence="22">
    <location>
        <begin position="1"/>
        <end position="19"/>
    </location>
</feature>
<dbReference type="InterPro" id="IPR027098">
    <property type="entry name" value="Na_channel_b1/b3"/>
</dbReference>
<evidence type="ECO:0000256" key="21">
    <source>
        <dbReference type="SAM" id="Phobius"/>
    </source>
</evidence>
<keyword evidence="12" id="KW-1015">Disulfide bond</keyword>
<dbReference type="InterPro" id="IPR013783">
    <property type="entry name" value="Ig-like_fold"/>
</dbReference>
<dbReference type="GO" id="GO:0030424">
    <property type="term" value="C:axon"/>
    <property type="evidence" value="ECO:0007669"/>
    <property type="project" value="UniProtKB-SubCell"/>
</dbReference>
<dbReference type="InterPro" id="IPR036179">
    <property type="entry name" value="Ig-like_dom_sf"/>
</dbReference>
<sequence>MGTLLAFVVGAALVSSAWGGCVEVDSETEAVYGMTFKILCISCKRRSETTAETFTEWTFRQKGTEEFVKILRYENEVLQLEEDERFEGRVVWNGSRGTKDLQDLSIFITNVTYNHSGDYECHVYRLLFFENYEHNTSVVKKIHLEVVDKANRDMASIVSEIMMYVLIVVLTIWLVAEMVYCYKKIAAATEAAAQENAPLAPPQGRASPNGGTSRRGLPPMGVGHSWASTSLRILPTEPPGWEGAGGLAHTPNPAFFLLPHHPPAPCMMAKAAAPHPSFLLICTHWPLRTRTNRGFLDPHCPTSLRPWCHFPSCFLWLDLGFPLPAMHSHPSPTHPLSPALDCGHLERGPFSLVSLYTVVLFMK</sequence>
<keyword evidence="16" id="KW-0393">Immunoglobulin domain</keyword>
<keyword evidence="14" id="KW-0739">Sodium transport</keyword>
<name>A0A8C2PJS5_CAPHI</name>
<reference evidence="24" key="1">
    <citation type="submission" date="2019-03" db="EMBL/GenBank/DDBJ databases">
        <title>Genome sequencing and reference-guided assembly of Black Bengal Goat (Capra hircus).</title>
        <authorList>
            <person name="Siddiki A.Z."/>
            <person name="Baten A."/>
            <person name="Billah M."/>
            <person name="Alam M.A.U."/>
            <person name="Shawrob K.S.M."/>
            <person name="Saha S."/>
            <person name="Chowdhury M."/>
            <person name="Rahman A.H."/>
            <person name="Stear M."/>
            <person name="Miah G."/>
            <person name="Das G.B."/>
            <person name="Hossain M.M."/>
            <person name="Kumkum M."/>
            <person name="Islam M.S."/>
            <person name="Mollah A.M."/>
            <person name="Ahsan A."/>
            <person name="Tusar F."/>
            <person name="Khan M.K.I."/>
        </authorList>
    </citation>
    <scope>NUCLEOTIDE SEQUENCE [LARGE SCALE GENOMIC DNA]</scope>
</reference>
<keyword evidence="4" id="KW-0813">Transport</keyword>
<dbReference type="GO" id="GO:0019871">
    <property type="term" value="F:sodium channel inhibitor activity"/>
    <property type="evidence" value="ECO:0007669"/>
    <property type="project" value="TreeGrafter"/>
</dbReference>
<keyword evidence="9" id="KW-0915">Sodium</keyword>
<keyword evidence="10" id="KW-0406">Ion transport</keyword>
<keyword evidence="6 21" id="KW-0812">Transmembrane</keyword>
<comment type="function">
    <text evidence="18">Regulatory subunit of multiple voltage-gated sodium (Nav) channels directly mediating the depolarization of excitable membranes. Navs, also called VGSCs (voltage-gated sodium channels) or VDSCs (voltage-dependent sodium channels), operate by switching between closed and open conformations depending on the voltage difference across the membrane. In the open conformation they allow Na(+) ions to selectively pass through the pore, along their electrochemical gradient. The influx of Na+ ions provokes membrane depolarization, initiating the propagation of electrical signals throughout cells and tissues. The accessory beta subunits participate in localization and functional modulation of the Nav channels. Modulates the activity of SCN1A/Nav1.1, SCN2A/Nav1.2, SCN3A/Nav1.3, SCN4A/Nav1.4, SCN5A/Nav1.5, SCN8A/Nav1.6, SCN9A/Nav1.7 and SCN10A/Nav1.8.</text>
</comment>
<keyword evidence="11 21" id="KW-0472">Membrane</keyword>
<keyword evidence="8 21" id="KW-1133">Transmembrane helix</keyword>
<dbReference type="GO" id="GO:0086002">
    <property type="term" value="P:cardiac muscle cell action potential involved in contraction"/>
    <property type="evidence" value="ECO:0007669"/>
    <property type="project" value="TreeGrafter"/>
</dbReference>
<keyword evidence="5" id="KW-1003">Cell membrane</keyword>
<dbReference type="GO" id="GO:0001518">
    <property type="term" value="C:voltage-gated sodium channel complex"/>
    <property type="evidence" value="ECO:0007669"/>
    <property type="project" value="InterPro"/>
</dbReference>
<evidence type="ECO:0000256" key="15">
    <source>
        <dbReference type="ARBA" id="ARBA00023273"/>
    </source>
</evidence>
<feature type="region of interest" description="Disordered" evidence="20">
    <location>
        <begin position="194"/>
        <end position="219"/>
    </location>
</feature>
<evidence type="ECO:0000256" key="12">
    <source>
        <dbReference type="ARBA" id="ARBA00023157"/>
    </source>
</evidence>